<dbReference type="PROSITE" id="PS00666">
    <property type="entry name" value="DHDPS_2"/>
    <property type="match status" value="1"/>
</dbReference>
<evidence type="ECO:0000256" key="1">
    <source>
        <dbReference type="ARBA" id="ARBA00003294"/>
    </source>
</evidence>
<keyword evidence="5 12" id="KW-0963">Cytoplasm</keyword>
<evidence type="ECO:0000256" key="2">
    <source>
        <dbReference type="ARBA" id="ARBA00005120"/>
    </source>
</evidence>
<keyword evidence="6 12" id="KW-0028">Amino-acid biosynthesis</keyword>
<dbReference type="PIRSF" id="PIRSF001365">
    <property type="entry name" value="DHDPS"/>
    <property type="match status" value="1"/>
</dbReference>
<gene>
    <name evidence="12" type="primary">dapA</name>
    <name evidence="16" type="ORF">A9A59_1067</name>
</gene>
<evidence type="ECO:0000256" key="7">
    <source>
        <dbReference type="ARBA" id="ARBA00022915"/>
    </source>
</evidence>
<sequence>MAELGRLLTAMVTPYTDDGAVNLPMARKLARMLVENGNDGVVVTGTTGEAPLLSDDEKYALWSEVKQELGGATVVAGAGTNDTRHSIRLAKLAERAGADAILAVVPYYLKPSQEGIYQHFRAIAESTSLPVILYNVPGRVGVGMTVETILRCAELPNVVGNKEANGDLRHTAAVMEAAPGFKIWSGNDNDNFHLWCMGAWGAISVTAHIVARQQKAMLEAVLAGRLPEAAAIHMALCRVTDACFLNGSPSTIRYVLRQLGFAIGAPRLPVVEPDEAVGAKVMAELRRHRLDVPVPA</sequence>
<dbReference type="SUPFAM" id="SSF51569">
    <property type="entry name" value="Aldolase"/>
    <property type="match status" value="1"/>
</dbReference>
<proteinExistence type="inferred from homology"/>
<evidence type="ECO:0000256" key="6">
    <source>
        <dbReference type="ARBA" id="ARBA00022605"/>
    </source>
</evidence>
<feature type="binding site" evidence="12 15">
    <location>
        <position position="203"/>
    </location>
    <ligand>
        <name>pyruvate</name>
        <dbReference type="ChEBI" id="CHEBI:15361"/>
    </ligand>
</feature>
<dbReference type="RefSeq" id="WP_098503294.1">
    <property type="nucleotide sequence ID" value="NZ_PDJQ01000001.1"/>
</dbReference>
<dbReference type="EC" id="4.3.3.7" evidence="4 12"/>
<dbReference type="UniPathway" id="UPA00034">
    <property type="reaction ID" value="UER00017"/>
</dbReference>
<dbReference type="InterPro" id="IPR013785">
    <property type="entry name" value="Aldolase_TIM"/>
</dbReference>
<dbReference type="PANTHER" id="PTHR12128">
    <property type="entry name" value="DIHYDRODIPICOLINATE SYNTHASE"/>
    <property type="match status" value="1"/>
</dbReference>
<dbReference type="Proteomes" id="UP000223071">
    <property type="component" value="Unassembled WGS sequence"/>
</dbReference>
<dbReference type="SMART" id="SM01130">
    <property type="entry name" value="DHDPS"/>
    <property type="match status" value="1"/>
</dbReference>
<dbReference type="PRINTS" id="PR00146">
    <property type="entry name" value="DHPICSNTHASE"/>
</dbReference>
<dbReference type="GO" id="GO:0008840">
    <property type="term" value="F:4-hydroxy-tetrahydrodipicolinate synthase activity"/>
    <property type="evidence" value="ECO:0007669"/>
    <property type="project" value="UniProtKB-UniRule"/>
</dbReference>
<comment type="function">
    <text evidence="1 12">Catalyzes the condensation of (S)-aspartate-beta-semialdehyde [(S)-ASA] and pyruvate to 4-hydroxy-tetrahydrodipicolinate (HTPA).</text>
</comment>
<dbReference type="CDD" id="cd00950">
    <property type="entry name" value="DHDPS"/>
    <property type="match status" value="1"/>
</dbReference>
<evidence type="ECO:0000256" key="4">
    <source>
        <dbReference type="ARBA" id="ARBA00012086"/>
    </source>
</evidence>
<evidence type="ECO:0000256" key="13">
    <source>
        <dbReference type="PIRNR" id="PIRNR001365"/>
    </source>
</evidence>
<evidence type="ECO:0000256" key="14">
    <source>
        <dbReference type="PIRSR" id="PIRSR001365-1"/>
    </source>
</evidence>
<dbReference type="Pfam" id="PF00701">
    <property type="entry name" value="DHDPS"/>
    <property type="match status" value="1"/>
</dbReference>
<dbReference type="EMBL" id="PDJQ01000001">
    <property type="protein sequence ID" value="PFG73861.1"/>
    <property type="molecule type" value="Genomic_DNA"/>
</dbReference>
<comment type="catalytic activity">
    <reaction evidence="11 12">
        <text>L-aspartate 4-semialdehyde + pyruvate = (2S,4S)-4-hydroxy-2,3,4,5-tetrahydrodipicolinate + H2O + H(+)</text>
        <dbReference type="Rhea" id="RHEA:34171"/>
        <dbReference type="ChEBI" id="CHEBI:15361"/>
        <dbReference type="ChEBI" id="CHEBI:15377"/>
        <dbReference type="ChEBI" id="CHEBI:15378"/>
        <dbReference type="ChEBI" id="CHEBI:67139"/>
        <dbReference type="ChEBI" id="CHEBI:537519"/>
        <dbReference type="EC" id="4.3.3.7"/>
    </reaction>
</comment>
<evidence type="ECO:0000256" key="15">
    <source>
        <dbReference type="PIRSR" id="PIRSR001365-2"/>
    </source>
</evidence>
<dbReference type="InterPro" id="IPR020625">
    <property type="entry name" value="Schiff_base-form_aldolases_AS"/>
</dbReference>
<keyword evidence="10 12" id="KW-0704">Schiff base</keyword>
<dbReference type="AlphaFoldDB" id="A0A2A9HFD7"/>
<comment type="caution">
    <text evidence="16">The sequence shown here is derived from an EMBL/GenBank/DDBJ whole genome shotgun (WGS) entry which is preliminary data.</text>
</comment>
<comment type="subcellular location">
    <subcellularLocation>
        <location evidence="12">Cytoplasm</location>
    </subcellularLocation>
</comment>
<evidence type="ECO:0000256" key="3">
    <source>
        <dbReference type="ARBA" id="ARBA00007592"/>
    </source>
</evidence>
<feature type="binding site" evidence="12 15">
    <location>
        <position position="47"/>
    </location>
    <ligand>
        <name>pyruvate</name>
        <dbReference type="ChEBI" id="CHEBI:15361"/>
    </ligand>
</feature>
<evidence type="ECO:0000256" key="10">
    <source>
        <dbReference type="ARBA" id="ARBA00023270"/>
    </source>
</evidence>
<keyword evidence="17" id="KW-1185">Reference proteome</keyword>
<dbReference type="PROSITE" id="PS00665">
    <property type="entry name" value="DHDPS_1"/>
    <property type="match status" value="1"/>
</dbReference>
<keyword evidence="8 12" id="KW-0457">Lysine biosynthesis</keyword>
<evidence type="ECO:0000256" key="9">
    <source>
        <dbReference type="ARBA" id="ARBA00023239"/>
    </source>
</evidence>
<comment type="subunit">
    <text evidence="12">Homotetramer; dimer of dimers.</text>
</comment>
<dbReference type="GO" id="GO:0019877">
    <property type="term" value="P:diaminopimelate biosynthetic process"/>
    <property type="evidence" value="ECO:0007669"/>
    <property type="project" value="UniProtKB-UniRule"/>
</dbReference>
<comment type="similarity">
    <text evidence="3 12 13">Belongs to the DapA family.</text>
</comment>
<dbReference type="NCBIfam" id="TIGR00674">
    <property type="entry name" value="dapA"/>
    <property type="match status" value="1"/>
</dbReference>
<comment type="pathway">
    <text evidence="2 12">Amino-acid biosynthesis; L-lysine biosynthesis via DAP pathway; (S)-tetrahydrodipicolinate from L-aspartate: step 3/4.</text>
</comment>
<dbReference type="PANTHER" id="PTHR12128:SF66">
    <property type="entry name" value="4-HYDROXY-2-OXOGLUTARATE ALDOLASE, MITOCHONDRIAL"/>
    <property type="match status" value="1"/>
</dbReference>
<evidence type="ECO:0000313" key="17">
    <source>
        <dbReference type="Proteomes" id="UP000223071"/>
    </source>
</evidence>
<name>A0A2A9HFD7_TEPT2</name>
<evidence type="ECO:0000256" key="12">
    <source>
        <dbReference type="HAMAP-Rule" id="MF_00418"/>
    </source>
</evidence>
<feature type="active site" description="Schiff-base intermediate with substrate" evidence="12 14">
    <location>
        <position position="162"/>
    </location>
</feature>
<organism evidence="16 17">
    <name type="scientific">Tepidiforma thermophila (strain KCTC 52669 / CGMCC 1.13589 / G233)</name>
    <dbReference type="NCBI Taxonomy" id="2761530"/>
    <lineage>
        <taxon>Bacteria</taxon>
        <taxon>Bacillati</taxon>
        <taxon>Chloroflexota</taxon>
        <taxon>Tepidiformia</taxon>
        <taxon>Tepidiformales</taxon>
        <taxon>Tepidiformaceae</taxon>
        <taxon>Tepidiforma</taxon>
    </lineage>
</organism>
<dbReference type="InterPro" id="IPR020624">
    <property type="entry name" value="Schiff_base-form_aldolases_CS"/>
</dbReference>
<feature type="site" description="Part of a proton relay during catalysis" evidence="12">
    <location>
        <position position="108"/>
    </location>
</feature>
<feature type="active site" description="Proton donor/acceptor" evidence="12 14">
    <location>
        <position position="134"/>
    </location>
</feature>
<feature type="site" description="Part of a proton relay during catalysis" evidence="12">
    <location>
        <position position="46"/>
    </location>
</feature>
<evidence type="ECO:0000256" key="8">
    <source>
        <dbReference type="ARBA" id="ARBA00023154"/>
    </source>
</evidence>
<keyword evidence="7 12" id="KW-0220">Diaminopimelate biosynthesis</keyword>
<evidence type="ECO:0000256" key="11">
    <source>
        <dbReference type="ARBA" id="ARBA00047836"/>
    </source>
</evidence>
<dbReference type="Gene3D" id="3.20.20.70">
    <property type="entry name" value="Aldolase class I"/>
    <property type="match status" value="1"/>
</dbReference>
<evidence type="ECO:0000256" key="5">
    <source>
        <dbReference type="ARBA" id="ARBA00022490"/>
    </source>
</evidence>
<dbReference type="GO" id="GO:0005829">
    <property type="term" value="C:cytosol"/>
    <property type="evidence" value="ECO:0007669"/>
    <property type="project" value="TreeGrafter"/>
</dbReference>
<reference evidence="16 17" key="1">
    <citation type="submission" date="2017-09" db="EMBL/GenBank/DDBJ databases">
        <title>Sequencing the genomes of two abundant thermophiles in Great Basin hot springs: Thermocrinis jamiesonii and novel Chloroflexi Thermoflexus hugenholtzii.</title>
        <authorList>
            <person name="Hedlund B."/>
        </authorList>
    </citation>
    <scope>NUCLEOTIDE SEQUENCE [LARGE SCALE GENOMIC DNA]</scope>
    <source>
        <strain evidence="16 17">G233</strain>
    </source>
</reference>
<comment type="caution">
    <text evidence="12">Was originally thought to be a dihydrodipicolinate synthase (DHDPS), catalyzing the condensation of (S)-aspartate-beta-semialdehyde [(S)-ASA] and pyruvate to dihydrodipicolinate (DHDP). However, it was shown in E.coli that the product of the enzymatic reaction is not dihydrodipicolinate but in fact (4S)-4-hydroxy-2,3,4,5-tetrahydro-(2S)-dipicolinic acid (HTPA), and that the consecutive dehydration reaction leading to DHDP is not spontaneous but catalyzed by DapB.</text>
</comment>
<dbReference type="GO" id="GO:0009089">
    <property type="term" value="P:lysine biosynthetic process via diaminopimelate"/>
    <property type="evidence" value="ECO:0007669"/>
    <property type="project" value="UniProtKB-UniRule"/>
</dbReference>
<keyword evidence="9 12" id="KW-0456">Lyase</keyword>
<dbReference type="InterPro" id="IPR002220">
    <property type="entry name" value="DapA-like"/>
</dbReference>
<protein>
    <recommendedName>
        <fullName evidence="4 12">4-hydroxy-tetrahydrodipicolinate synthase</fullName>
        <shortName evidence="12">HTPA synthase</shortName>
        <ecNumber evidence="4 12">4.3.3.7</ecNumber>
    </recommendedName>
</protein>
<accession>A0A2A9HFD7</accession>
<evidence type="ECO:0000313" key="16">
    <source>
        <dbReference type="EMBL" id="PFG73861.1"/>
    </source>
</evidence>
<dbReference type="InterPro" id="IPR005263">
    <property type="entry name" value="DapA"/>
</dbReference>
<dbReference type="HAMAP" id="MF_00418">
    <property type="entry name" value="DapA"/>
    <property type="match status" value="1"/>
</dbReference>